<dbReference type="EMBL" id="JAPDRP010000010">
    <property type="protein sequence ID" value="KAJ9644079.1"/>
    <property type="molecule type" value="Genomic_DNA"/>
</dbReference>
<gene>
    <name evidence="1" type="ORF">H2199_003947</name>
</gene>
<sequence>MEPLLGSPPFTKNHQLCRDLDLCEAGESTDEIKPPVPVAALPGQPCIVLNDSIRIKQFLIKELWAQDLEAIAPHLWVMSTPSSANINPLHRQKVKGRDIIVTEDPRLHLVWISDRIFIKPIPKYILSHAFWEMFLLSRSSPLGDCVDQVRKAAKGYLRTYRLLIQHESDFIIAQQDHLRLVPKDVDWTDFCSFLSDLDRIEDADVSGRYCYGELRLSRLNLYAPLLLRKFHFEQVHGQYGDYFARLYGPILFIFAVVSTILNAMQVEMAAEQLSPAHWVSLWSISRWFSTISLVGTALISLCFILLWSWMVSDEWVYTIRCRLRTRRARHDQPNC</sequence>
<name>A0ACC2Z8V2_9PEZI</name>
<keyword evidence="2" id="KW-1185">Reference proteome</keyword>
<protein>
    <submittedName>
        <fullName evidence="1">Uncharacterized protein</fullName>
    </submittedName>
</protein>
<proteinExistence type="predicted"/>
<accession>A0ACC2Z8V2</accession>
<comment type="caution">
    <text evidence="1">The sequence shown here is derived from an EMBL/GenBank/DDBJ whole genome shotgun (WGS) entry which is preliminary data.</text>
</comment>
<dbReference type="Proteomes" id="UP001172680">
    <property type="component" value="Unassembled WGS sequence"/>
</dbReference>
<evidence type="ECO:0000313" key="1">
    <source>
        <dbReference type="EMBL" id="KAJ9644079.1"/>
    </source>
</evidence>
<reference evidence="1" key="1">
    <citation type="submission" date="2022-10" db="EMBL/GenBank/DDBJ databases">
        <title>Culturing micro-colonial fungi from biological soil crusts in the Mojave desert and describing Neophaeococcomyces mojavensis, and introducing the new genera and species Taxawa tesnikishii.</title>
        <authorList>
            <person name="Kurbessoian T."/>
            <person name="Stajich J.E."/>
        </authorList>
    </citation>
    <scope>NUCLEOTIDE SEQUENCE</scope>
    <source>
        <strain evidence="1">JES_115</strain>
    </source>
</reference>
<organism evidence="1 2">
    <name type="scientific">Coniosporium tulheliwenetii</name>
    <dbReference type="NCBI Taxonomy" id="3383036"/>
    <lineage>
        <taxon>Eukaryota</taxon>
        <taxon>Fungi</taxon>
        <taxon>Dikarya</taxon>
        <taxon>Ascomycota</taxon>
        <taxon>Pezizomycotina</taxon>
        <taxon>Dothideomycetes</taxon>
        <taxon>Dothideomycetes incertae sedis</taxon>
        <taxon>Coniosporium</taxon>
    </lineage>
</organism>
<evidence type="ECO:0000313" key="2">
    <source>
        <dbReference type="Proteomes" id="UP001172680"/>
    </source>
</evidence>